<dbReference type="STRING" id="1520.LF65_00259"/>
<reference evidence="5" key="1">
    <citation type="submission" date="2014-12" db="EMBL/GenBank/DDBJ databases">
        <title>Genome sequence of Clostridium beijerinckii strain 59B.</title>
        <authorList>
            <person name="Little G.T."/>
            <person name="Minton N.P."/>
        </authorList>
    </citation>
    <scope>NUCLEOTIDE SEQUENCE [LARGE SCALE GENOMIC DNA]</scope>
    <source>
        <strain evidence="5">59B</strain>
    </source>
</reference>
<protein>
    <submittedName>
        <fullName evidence="2">PTS fructose transporter subunit IIA</fullName>
    </submittedName>
    <submittedName>
        <fullName evidence="3">PTS system galactitol-specific IIA component</fullName>
    </submittedName>
</protein>
<evidence type="ECO:0000313" key="3">
    <source>
        <dbReference type="EMBL" id="NRT90329.1"/>
    </source>
</evidence>
<dbReference type="EMBL" id="JABSWW010000001">
    <property type="protein sequence ID" value="NRT90329.1"/>
    <property type="molecule type" value="Genomic_DNA"/>
</dbReference>
<accession>A0A0B5Q7J0</accession>
<dbReference type="Proteomes" id="UP000031866">
    <property type="component" value="Chromosome"/>
</dbReference>
<dbReference type="OrthoDB" id="370976at2"/>
<reference evidence="3" key="4">
    <citation type="submission" date="2020-05" db="EMBL/GenBank/DDBJ databases">
        <authorList>
            <person name="Brown S."/>
            <person name="Huntemann M."/>
            <person name="Clum A."/>
            <person name="Spunde A."/>
            <person name="Palaniappan K."/>
            <person name="Ritter S."/>
            <person name="Mikhailova N."/>
            <person name="Chen I.-M."/>
            <person name="Stamatis D."/>
            <person name="Reddy T."/>
            <person name="O'Malley R."/>
            <person name="Daum C."/>
            <person name="Shapiro N."/>
            <person name="Ivanova N."/>
            <person name="Kyrpides N."/>
            <person name="Woyke T."/>
        </authorList>
    </citation>
    <scope>NUCLEOTIDE SEQUENCE</scope>
    <source>
        <strain evidence="3">DJ080</strain>
    </source>
</reference>
<dbReference type="PANTHER" id="PTHR47738:SF3">
    <property type="entry name" value="PHOSPHOTRANSFERASE SYSTEM MANNITOL_FRUCTOSE-SPECIFIC IIA DOMAIN CONTAINING PROTEIN"/>
    <property type="match status" value="1"/>
</dbReference>
<reference evidence="4" key="3">
    <citation type="submission" date="2020-05" db="EMBL/GenBank/DDBJ databases">
        <title>Genomic insights into acetone-butanol-ethanol (ABE) fermentation by sequencing solventogenic clostridia strains.</title>
        <authorList>
            <person name="Brown S."/>
        </authorList>
    </citation>
    <scope>NUCLEOTIDE SEQUENCE</scope>
    <source>
        <strain evidence="4">DJ126</strain>
    </source>
</reference>
<dbReference type="Gene3D" id="3.40.930.10">
    <property type="entry name" value="Mannitol-specific EII, Chain A"/>
    <property type="match status" value="1"/>
</dbReference>
<gene>
    <name evidence="3" type="ORF">B0H41_004008</name>
    <name evidence="4" type="ORF">DFH45_001749</name>
    <name evidence="2" type="ORF">LF65_00259</name>
</gene>
<proteinExistence type="predicted"/>
<dbReference type="AlphaFoldDB" id="A0A0B5Q7J0"/>
<evidence type="ECO:0000259" key="1">
    <source>
        <dbReference type="PROSITE" id="PS51094"/>
    </source>
</evidence>
<evidence type="ECO:0000313" key="4">
    <source>
        <dbReference type="EMBL" id="NRV08786.1"/>
    </source>
</evidence>
<dbReference type="PROSITE" id="PS51094">
    <property type="entry name" value="PTS_EIIA_TYPE_2"/>
    <property type="match status" value="1"/>
</dbReference>
<dbReference type="EMBL" id="JABSXK010000001">
    <property type="protein sequence ID" value="NRV08786.1"/>
    <property type="molecule type" value="Genomic_DNA"/>
</dbReference>
<dbReference type="InterPro" id="IPR002178">
    <property type="entry name" value="PTS_EIIA_type-2_dom"/>
</dbReference>
<dbReference type="Proteomes" id="UP000821656">
    <property type="component" value="Unassembled WGS sequence"/>
</dbReference>
<evidence type="ECO:0000313" key="2">
    <source>
        <dbReference type="EMBL" id="AJG96935.1"/>
    </source>
</evidence>
<organism evidence="2 5">
    <name type="scientific">Clostridium beijerinckii</name>
    <name type="common">Clostridium MP</name>
    <dbReference type="NCBI Taxonomy" id="1520"/>
    <lineage>
        <taxon>Bacteria</taxon>
        <taxon>Bacillati</taxon>
        <taxon>Bacillota</taxon>
        <taxon>Clostridia</taxon>
        <taxon>Eubacteriales</taxon>
        <taxon>Clostridiaceae</taxon>
        <taxon>Clostridium</taxon>
    </lineage>
</organism>
<dbReference type="InterPro" id="IPR051541">
    <property type="entry name" value="PTS_SugarTrans_NitroReg"/>
</dbReference>
<dbReference type="RefSeq" id="WP_041893522.1">
    <property type="nucleotide sequence ID" value="NZ_CP010086.2"/>
</dbReference>
<reference evidence="2" key="2">
    <citation type="submission" date="2016-02" db="EMBL/GenBank/DDBJ databases">
        <title>Genome sequence of Clostridium beijerinckii strain 59B.</title>
        <authorList>
            <person name="Little G.T."/>
            <person name="Minton N.P."/>
        </authorList>
    </citation>
    <scope>NUCLEOTIDE SEQUENCE</scope>
    <source>
        <strain evidence="2">NCIMB 14988</strain>
    </source>
</reference>
<dbReference type="Pfam" id="PF00359">
    <property type="entry name" value="PTS_EIIA_2"/>
    <property type="match status" value="1"/>
</dbReference>
<dbReference type="EMBL" id="CP010086">
    <property type="protein sequence ID" value="AJG96935.1"/>
    <property type="molecule type" value="Genomic_DNA"/>
</dbReference>
<dbReference type="CDD" id="cd00211">
    <property type="entry name" value="PTS_IIA_fru"/>
    <property type="match status" value="1"/>
</dbReference>
<dbReference type="KEGG" id="cbei:LF65_00259"/>
<dbReference type="SUPFAM" id="SSF55804">
    <property type="entry name" value="Phoshotransferase/anion transport protein"/>
    <property type="match status" value="1"/>
</dbReference>
<sequence>MELVKFINEKLIKVNLPCKDRNELFKMMHDEAFKYGYVESSFLDGLISRESIFPTGIKLNNYSVAIPHTDAVHVKKEFIAIVVPENPIQFKLMEDEKQEEKVNLVFMLGLNKPHSQLEVLRELMDLIQREDLVKQIIRATSQEEIENILNKLQSV</sequence>
<dbReference type="PANTHER" id="PTHR47738">
    <property type="entry name" value="PTS SYSTEM FRUCTOSE-LIKE EIIA COMPONENT-RELATED"/>
    <property type="match status" value="1"/>
</dbReference>
<feature type="domain" description="PTS EIIA type-2" evidence="1">
    <location>
        <begin position="5"/>
        <end position="152"/>
    </location>
</feature>
<reference evidence="3" key="5">
    <citation type="journal article" date="2022" name="Nat. Biotechnol.">
        <title>Carbon-negative production of acetone and isopropanol by gas fermentation at industrial pilot scale.</title>
        <authorList>
            <person name="Liew F.E."/>
            <person name="Nogle R."/>
            <person name="Abdalla T."/>
            <person name="Rasor B.J."/>
            <person name="Canter C."/>
            <person name="Jensen R.O."/>
            <person name="Wang L."/>
            <person name="Strutz J."/>
            <person name="Chirania P."/>
            <person name="De Tissera S."/>
            <person name="Mueller A.P."/>
            <person name="Ruan Z."/>
            <person name="Gao A."/>
            <person name="Tran L."/>
            <person name="Engle N.L."/>
            <person name="Bromley J.C."/>
            <person name="Daniell J."/>
            <person name="Conrado R."/>
            <person name="Tschaplinski T.J."/>
            <person name="Giannone R.J."/>
            <person name="Hettich R.L."/>
            <person name="Karim A.S."/>
            <person name="Simpson S.D."/>
            <person name="Brown S.D."/>
            <person name="Leang C."/>
            <person name="Jewett M.C."/>
            <person name="Kopke M."/>
        </authorList>
    </citation>
    <scope>NUCLEOTIDE SEQUENCE</scope>
    <source>
        <strain evidence="3">DJ080</strain>
    </source>
</reference>
<dbReference type="InterPro" id="IPR016152">
    <property type="entry name" value="PTrfase/Anion_transptr"/>
</dbReference>
<dbReference type="Proteomes" id="UP001193748">
    <property type="component" value="Unassembled WGS sequence"/>
</dbReference>
<evidence type="ECO:0000313" key="5">
    <source>
        <dbReference type="Proteomes" id="UP000031866"/>
    </source>
</evidence>
<name>A0A0B5Q7J0_CLOBE</name>